<dbReference type="AlphaFoldDB" id="K9WHK6"/>
<protein>
    <submittedName>
        <fullName evidence="3">Uncharacterized protein</fullName>
    </submittedName>
</protein>
<sequence length="790" mass="86755">MTLGSLALLLTASGVIVGGIWLAILLMVNPNAVVWLNQYLPQWTRIPVSAASPPKTLEAIQQEVRQSDLIPGEALFLSKNGIDEGSTALLLPILKSPPACQLDCEQIVELRVYQPIQPGFYQLATQLEIAGPEEYFVLSSLLNTQVDQATESRSLPLTKISRFDDKAPEPGFWFNLSNQRLSGDTPMTYGQVVHYNPEQMHLSVMLQWTTPNEQSASWQQVTGDAKSEFVVNQTVGLEPRFKVYQLRPRNFVPNPIVLEEISLIQPALDSPVFRNALLLARHGLWSPALELLQSQKKNNGSATAQAQMDLIQLHAQVTQSQAKQAWANPSSAILAKLIDGRWADALLMFQSFVPGVQAQDIVTLIQTDSDSLLDRVETALKVNPDSVEVKAWGALIVAVKQGRLKAIAWLGQFSQNSKTKPVNYSSINELLDRLDTFLGKKLPSNRHVSRIIGTAQPVLNVNPADWLQPGDLNGEQGAQEQASPNATTTPGASTNSPDAENLATLSPTPPFAQTSPTLQLEPLKVWYQVQVSAFHDGARWWQAPFSNWLLPNSVSAQQMWNYLGLGMDSQIQITVWNAEGRQEGIMATVKAVSFKGGSLQLLAAGDVLPTFKTADAAVKSSLLAYTDAALEWIEPSSVTLSSLNEVQPEWVSALLPTLRRELVNSGHLKSGALPSDALLLKEMGQWSVRLVELTGNNKPDAVFTLYEDRIFGALKRQNDNRIVENPEIFKPRTLIFADDGLLLYSEFSQDANTSLTAIADLGDGSPGALVLSGNNSYSLKRWSSENQRFE</sequence>
<dbReference type="eggNOG" id="ENOG502Z8G0">
    <property type="taxonomic scope" value="Bacteria"/>
</dbReference>
<dbReference type="STRING" id="1173027.Mic7113_3567"/>
<name>K9WHK6_9CYAN</name>
<evidence type="ECO:0000256" key="1">
    <source>
        <dbReference type="SAM" id="MobiDB-lite"/>
    </source>
</evidence>
<dbReference type="Proteomes" id="UP000010471">
    <property type="component" value="Chromosome"/>
</dbReference>
<feature type="compositionally biased region" description="Polar residues" evidence="1">
    <location>
        <begin position="476"/>
        <end position="514"/>
    </location>
</feature>
<evidence type="ECO:0000256" key="2">
    <source>
        <dbReference type="SAM" id="Phobius"/>
    </source>
</evidence>
<dbReference type="KEGG" id="mic:Mic7113_3567"/>
<gene>
    <name evidence="3" type="ORF">Mic7113_3567</name>
</gene>
<keyword evidence="2" id="KW-0472">Membrane</keyword>
<reference evidence="3 4" key="1">
    <citation type="submission" date="2012-06" db="EMBL/GenBank/DDBJ databases">
        <title>Finished chromosome of genome of Microcoleus sp. PCC 7113.</title>
        <authorList>
            <consortium name="US DOE Joint Genome Institute"/>
            <person name="Gugger M."/>
            <person name="Coursin T."/>
            <person name="Rippka R."/>
            <person name="Tandeau De Marsac N."/>
            <person name="Huntemann M."/>
            <person name="Wei C.-L."/>
            <person name="Han J."/>
            <person name="Detter J.C."/>
            <person name="Han C."/>
            <person name="Tapia R."/>
            <person name="Chen A."/>
            <person name="Kyrpides N."/>
            <person name="Mavromatis K."/>
            <person name="Markowitz V."/>
            <person name="Szeto E."/>
            <person name="Ivanova N."/>
            <person name="Pagani I."/>
            <person name="Pati A."/>
            <person name="Goodwin L."/>
            <person name="Nordberg H.P."/>
            <person name="Cantor M.N."/>
            <person name="Hua S.X."/>
            <person name="Woyke T."/>
            <person name="Kerfeld C.A."/>
        </authorList>
    </citation>
    <scope>NUCLEOTIDE SEQUENCE [LARGE SCALE GENOMIC DNA]</scope>
    <source>
        <strain evidence="3 4">PCC 7113</strain>
    </source>
</reference>
<keyword evidence="2" id="KW-0812">Transmembrane</keyword>
<feature type="transmembrane region" description="Helical" evidence="2">
    <location>
        <begin position="7"/>
        <end position="28"/>
    </location>
</feature>
<organism evidence="3 4">
    <name type="scientific">Allocoleopsis franciscana PCC 7113</name>
    <dbReference type="NCBI Taxonomy" id="1173027"/>
    <lineage>
        <taxon>Bacteria</taxon>
        <taxon>Bacillati</taxon>
        <taxon>Cyanobacteriota</taxon>
        <taxon>Cyanophyceae</taxon>
        <taxon>Coleofasciculales</taxon>
        <taxon>Coleofasciculaceae</taxon>
        <taxon>Allocoleopsis</taxon>
        <taxon>Allocoleopsis franciscana</taxon>
    </lineage>
</organism>
<feature type="region of interest" description="Disordered" evidence="1">
    <location>
        <begin position="463"/>
        <end position="514"/>
    </location>
</feature>
<keyword evidence="4" id="KW-1185">Reference proteome</keyword>
<evidence type="ECO:0000313" key="3">
    <source>
        <dbReference type="EMBL" id="AFZ19291.1"/>
    </source>
</evidence>
<keyword evidence="2" id="KW-1133">Transmembrane helix</keyword>
<dbReference type="HOGENOM" id="CLU_020118_0_0_3"/>
<proteinExistence type="predicted"/>
<evidence type="ECO:0000313" key="4">
    <source>
        <dbReference type="Proteomes" id="UP000010471"/>
    </source>
</evidence>
<dbReference type="EMBL" id="CP003630">
    <property type="protein sequence ID" value="AFZ19291.1"/>
    <property type="molecule type" value="Genomic_DNA"/>
</dbReference>
<accession>K9WHK6</accession>